<evidence type="ECO:0000256" key="8">
    <source>
        <dbReference type="SAM" id="MobiDB-lite"/>
    </source>
</evidence>
<evidence type="ECO:0000256" key="6">
    <source>
        <dbReference type="ARBA" id="ARBA00023054"/>
    </source>
</evidence>
<dbReference type="EMBL" id="CALNXI010001135">
    <property type="protein sequence ID" value="CAH3157011.1"/>
    <property type="molecule type" value="Genomic_DNA"/>
</dbReference>
<dbReference type="InterPro" id="IPR050786">
    <property type="entry name" value="EFG1_rRNA-proc"/>
</dbReference>
<accession>A0ABN8Q4C5</accession>
<evidence type="ECO:0000256" key="4">
    <source>
        <dbReference type="ARBA" id="ARBA00019827"/>
    </source>
</evidence>
<protein>
    <recommendedName>
        <fullName evidence="3">rRNA-processing protein EFG1</fullName>
    </recommendedName>
    <alternativeName>
        <fullName evidence="4">rRNA-processing protein efg1</fullName>
    </alternativeName>
</protein>
<evidence type="ECO:0000313" key="10">
    <source>
        <dbReference type="Proteomes" id="UP001159427"/>
    </source>
</evidence>
<evidence type="ECO:0000256" key="7">
    <source>
        <dbReference type="ARBA" id="ARBA00023242"/>
    </source>
</evidence>
<proteinExistence type="inferred from homology"/>
<evidence type="ECO:0000256" key="5">
    <source>
        <dbReference type="ARBA" id="ARBA00022552"/>
    </source>
</evidence>
<keyword evidence="10" id="KW-1185">Reference proteome</keyword>
<comment type="similarity">
    <text evidence="2">Belongs to the EFG1 family.</text>
</comment>
<organism evidence="9 10">
    <name type="scientific">Porites evermanni</name>
    <dbReference type="NCBI Taxonomy" id="104178"/>
    <lineage>
        <taxon>Eukaryota</taxon>
        <taxon>Metazoa</taxon>
        <taxon>Cnidaria</taxon>
        <taxon>Anthozoa</taxon>
        <taxon>Hexacorallia</taxon>
        <taxon>Scleractinia</taxon>
        <taxon>Fungiina</taxon>
        <taxon>Poritidae</taxon>
        <taxon>Porites</taxon>
    </lineage>
</organism>
<keyword evidence="6" id="KW-0175">Coiled coil</keyword>
<sequence>MGPRKQGLNRSAGKAAQGGANKNKQPKSLKNKLRDVQRLLKKASLQSSDLPATVRVVQERMLEVLKETIKDKAKEDKEKIIIQRCKKVKFFEKRKLFRKYKTCLRELKECSENEERNALRKELEEIKLQWNYVIHFPQDVKYISLFPAMSYTNVEVLQKQGIQWEKKLSVTLTVSVLQPSSETQGQLVGSLKSKRKTTLGTKSKKKGGRGKILKIDLRPESEDETPPKVNLDDDFFIDTSPSTEPPTFEEEPRKKKKKTNKTRKRSQFKFEKK</sequence>
<name>A0ABN8Q4C5_9CNID</name>
<feature type="compositionally biased region" description="Basic residues" evidence="8">
    <location>
        <begin position="192"/>
        <end position="212"/>
    </location>
</feature>
<feature type="compositionally biased region" description="Low complexity" evidence="8">
    <location>
        <begin position="12"/>
        <end position="23"/>
    </location>
</feature>
<feature type="compositionally biased region" description="Basic residues" evidence="8">
    <location>
        <begin position="254"/>
        <end position="267"/>
    </location>
</feature>
<reference evidence="9 10" key="1">
    <citation type="submission" date="2022-05" db="EMBL/GenBank/DDBJ databases">
        <authorList>
            <consortium name="Genoscope - CEA"/>
            <person name="William W."/>
        </authorList>
    </citation>
    <scope>NUCLEOTIDE SEQUENCE [LARGE SCALE GENOMIC DNA]</scope>
</reference>
<evidence type="ECO:0000256" key="1">
    <source>
        <dbReference type="ARBA" id="ARBA00004604"/>
    </source>
</evidence>
<feature type="region of interest" description="Disordered" evidence="8">
    <location>
        <begin position="1"/>
        <end position="33"/>
    </location>
</feature>
<evidence type="ECO:0000256" key="3">
    <source>
        <dbReference type="ARBA" id="ARBA00018689"/>
    </source>
</evidence>
<keyword evidence="7" id="KW-0539">Nucleus</keyword>
<keyword evidence="5" id="KW-0698">rRNA processing</keyword>
<comment type="caution">
    <text evidence="9">The sequence shown here is derived from an EMBL/GenBank/DDBJ whole genome shotgun (WGS) entry which is preliminary data.</text>
</comment>
<comment type="subcellular location">
    <subcellularLocation>
        <location evidence="1">Nucleus</location>
        <location evidence="1">Nucleolus</location>
    </subcellularLocation>
</comment>
<gene>
    <name evidence="9" type="ORF">PEVE_00002346</name>
</gene>
<dbReference type="PANTHER" id="PTHR33911:SF1">
    <property type="entry name" value="RRNA-PROCESSING PROTEIN EFG1"/>
    <property type="match status" value="1"/>
</dbReference>
<dbReference type="Proteomes" id="UP001159427">
    <property type="component" value="Unassembled WGS sequence"/>
</dbReference>
<evidence type="ECO:0000313" key="9">
    <source>
        <dbReference type="EMBL" id="CAH3157011.1"/>
    </source>
</evidence>
<dbReference type="PANTHER" id="PTHR33911">
    <property type="entry name" value="RRNA-PROCESSING PROTEIN EFG1"/>
    <property type="match status" value="1"/>
</dbReference>
<evidence type="ECO:0000256" key="2">
    <source>
        <dbReference type="ARBA" id="ARBA00006916"/>
    </source>
</evidence>
<dbReference type="InterPro" id="IPR019310">
    <property type="entry name" value="Efg1"/>
</dbReference>
<dbReference type="Pfam" id="PF10153">
    <property type="entry name" value="Efg1"/>
    <property type="match status" value="1"/>
</dbReference>
<feature type="region of interest" description="Disordered" evidence="8">
    <location>
        <begin position="185"/>
        <end position="273"/>
    </location>
</feature>